<dbReference type="AlphaFoldDB" id="A0AAV4Q716"/>
<name>A0AAV4Q716_CAEEX</name>
<comment type="caution">
    <text evidence="1">The sequence shown here is derived from an EMBL/GenBank/DDBJ whole genome shotgun (WGS) entry which is preliminary data.</text>
</comment>
<dbReference type="Proteomes" id="UP001054945">
    <property type="component" value="Unassembled WGS sequence"/>
</dbReference>
<evidence type="ECO:0000313" key="1">
    <source>
        <dbReference type="EMBL" id="GIY05164.1"/>
    </source>
</evidence>
<proteinExistence type="predicted"/>
<reference evidence="1 2" key="1">
    <citation type="submission" date="2021-06" db="EMBL/GenBank/DDBJ databases">
        <title>Caerostris extrusa draft genome.</title>
        <authorList>
            <person name="Kono N."/>
            <person name="Arakawa K."/>
        </authorList>
    </citation>
    <scope>NUCLEOTIDE SEQUENCE [LARGE SCALE GENOMIC DNA]</scope>
</reference>
<organism evidence="1 2">
    <name type="scientific">Caerostris extrusa</name>
    <name type="common">Bark spider</name>
    <name type="synonym">Caerostris bankana</name>
    <dbReference type="NCBI Taxonomy" id="172846"/>
    <lineage>
        <taxon>Eukaryota</taxon>
        <taxon>Metazoa</taxon>
        <taxon>Ecdysozoa</taxon>
        <taxon>Arthropoda</taxon>
        <taxon>Chelicerata</taxon>
        <taxon>Arachnida</taxon>
        <taxon>Araneae</taxon>
        <taxon>Araneomorphae</taxon>
        <taxon>Entelegynae</taxon>
        <taxon>Araneoidea</taxon>
        <taxon>Araneidae</taxon>
        <taxon>Caerostris</taxon>
    </lineage>
</organism>
<keyword evidence="2" id="KW-1185">Reference proteome</keyword>
<dbReference type="EMBL" id="BPLR01005812">
    <property type="protein sequence ID" value="GIY05164.1"/>
    <property type="molecule type" value="Genomic_DNA"/>
</dbReference>
<dbReference type="SUPFAM" id="SSF57850">
    <property type="entry name" value="RING/U-box"/>
    <property type="match status" value="1"/>
</dbReference>
<evidence type="ECO:0000313" key="2">
    <source>
        <dbReference type="Proteomes" id="UP001054945"/>
    </source>
</evidence>
<gene>
    <name evidence="1" type="ORF">CEXT_94061</name>
</gene>
<accession>A0AAV4Q716</accession>
<sequence length="103" mass="12713">MNLEIVQWQYLQKWAMKNPENVLKTTFEIKGLEALYTLAEYKWKCIRKNAYRYDWIYVGELFLEYVYSYEWVDKIFQHHPTCPICLELIWEPTHTTCNKTYNM</sequence>
<protein>
    <submittedName>
        <fullName evidence="1">Uncharacterized protein</fullName>
    </submittedName>
</protein>